<protein>
    <submittedName>
        <fullName evidence="13">Outer membrane receptor protein involved in Fe transport</fullName>
    </submittedName>
</protein>
<dbReference type="Pfam" id="PF07715">
    <property type="entry name" value="Plug"/>
    <property type="match status" value="1"/>
</dbReference>
<organism evidence="13 14">
    <name type="scientific">Dokdonella fugitiva</name>
    <dbReference type="NCBI Taxonomy" id="328517"/>
    <lineage>
        <taxon>Bacteria</taxon>
        <taxon>Pseudomonadati</taxon>
        <taxon>Pseudomonadota</taxon>
        <taxon>Gammaproteobacteria</taxon>
        <taxon>Lysobacterales</taxon>
        <taxon>Rhodanobacteraceae</taxon>
        <taxon>Dokdonella</taxon>
    </lineage>
</organism>
<dbReference type="InterPro" id="IPR000531">
    <property type="entry name" value="Beta-barrel_TonB"/>
</dbReference>
<dbReference type="RefSeq" id="WP_182531653.1">
    <property type="nucleotide sequence ID" value="NZ_JACGXL010000004.1"/>
</dbReference>
<keyword evidence="14" id="KW-1185">Reference proteome</keyword>
<evidence type="ECO:0000256" key="1">
    <source>
        <dbReference type="ARBA" id="ARBA00004571"/>
    </source>
</evidence>
<evidence type="ECO:0000256" key="2">
    <source>
        <dbReference type="ARBA" id="ARBA00022448"/>
    </source>
</evidence>
<keyword evidence="6 8" id="KW-0472">Membrane</keyword>
<keyword evidence="7 8" id="KW-0998">Cell outer membrane</keyword>
<comment type="subcellular location">
    <subcellularLocation>
        <location evidence="1 8">Cell outer membrane</location>
        <topology evidence="1 8">Multi-pass membrane protein</topology>
    </subcellularLocation>
</comment>
<dbReference type="SUPFAM" id="SSF56935">
    <property type="entry name" value="Porins"/>
    <property type="match status" value="1"/>
</dbReference>
<dbReference type="InterPro" id="IPR039426">
    <property type="entry name" value="TonB-dep_rcpt-like"/>
</dbReference>
<evidence type="ECO:0000259" key="11">
    <source>
        <dbReference type="Pfam" id="PF00593"/>
    </source>
</evidence>
<dbReference type="PANTHER" id="PTHR47234">
    <property type="match status" value="1"/>
</dbReference>
<dbReference type="AlphaFoldDB" id="A0A839F8Z8"/>
<reference evidence="13 14" key="1">
    <citation type="submission" date="2020-07" db="EMBL/GenBank/DDBJ databases">
        <title>Genomic Encyclopedia of Type Strains, Phase IV (KMG-V): Genome sequencing to study the core and pangenomes of soil and plant-associated prokaryotes.</title>
        <authorList>
            <person name="Whitman W."/>
        </authorList>
    </citation>
    <scope>NUCLEOTIDE SEQUENCE [LARGE SCALE GENOMIC DNA]</scope>
    <source>
        <strain evidence="13 14">RH2WT43</strain>
    </source>
</reference>
<evidence type="ECO:0000256" key="3">
    <source>
        <dbReference type="ARBA" id="ARBA00022452"/>
    </source>
</evidence>
<proteinExistence type="inferred from homology"/>
<comment type="caution">
    <text evidence="13">The sequence shown here is derived from an EMBL/GenBank/DDBJ whole genome shotgun (WGS) entry which is preliminary data.</text>
</comment>
<evidence type="ECO:0000256" key="7">
    <source>
        <dbReference type="ARBA" id="ARBA00023237"/>
    </source>
</evidence>
<evidence type="ECO:0000313" key="14">
    <source>
        <dbReference type="Proteomes" id="UP000550401"/>
    </source>
</evidence>
<evidence type="ECO:0000256" key="10">
    <source>
        <dbReference type="SAM" id="SignalP"/>
    </source>
</evidence>
<dbReference type="PANTHER" id="PTHR47234:SF1">
    <property type="entry name" value="TONB-DEPENDENT RECEPTOR"/>
    <property type="match status" value="1"/>
</dbReference>
<keyword evidence="3 8" id="KW-1134">Transmembrane beta strand</keyword>
<feature type="signal peptide" evidence="10">
    <location>
        <begin position="1"/>
        <end position="22"/>
    </location>
</feature>
<gene>
    <name evidence="13" type="ORF">FHW12_002844</name>
</gene>
<feature type="domain" description="TonB-dependent receptor plug" evidence="12">
    <location>
        <begin position="51"/>
        <end position="167"/>
    </location>
</feature>
<keyword evidence="5 9" id="KW-0798">TonB box</keyword>
<dbReference type="PROSITE" id="PS52016">
    <property type="entry name" value="TONB_DEPENDENT_REC_3"/>
    <property type="match status" value="1"/>
</dbReference>
<keyword evidence="4 8" id="KW-0812">Transmembrane</keyword>
<dbReference type="InterPro" id="IPR037066">
    <property type="entry name" value="Plug_dom_sf"/>
</dbReference>
<dbReference type="GO" id="GO:0009279">
    <property type="term" value="C:cell outer membrane"/>
    <property type="evidence" value="ECO:0007669"/>
    <property type="project" value="UniProtKB-SubCell"/>
</dbReference>
<feature type="chain" id="PRO_5032959671" evidence="10">
    <location>
        <begin position="23"/>
        <end position="912"/>
    </location>
</feature>
<evidence type="ECO:0000256" key="4">
    <source>
        <dbReference type="ARBA" id="ARBA00022692"/>
    </source>
</evidence>
<name>A0A839F8Z8_9GAMM</name>
<dbReference type="EMBL" id="JACGXL010000004">
    <property type="protein sequence ID" value="MBA8888611.1"/>
    <property type="molecule type" value="Genomic_DNA"/>
</dbReference>
<dbReference type="Gene3D" id="2.170.130.10">
    <property type="entry name" value="TonB-dependent receptor, plug domain"/>
    <property type="match status" value="1"/>
</dbReference>
<accession>A0A839F8Z8</accession>
<evidence type="ECO:0000313" key="13">
    <source>
        <dbReference type="EMBL" id="MBA8888611.1"/>
    </source>
</evidence>
<evidence type="ECO:0000256" key="5">
    <source>
        <dbReference type="ARBA" id="ARBA00023077"/>
    </source>
</evidence>
<dbReference type="Gene3D" id="2.40.170.20">
    <property type="entry name" value="TonB-dependent receptor, beta-barrel domain"/>
    <property type="match status" value="1"/>
</dbReference>
<keyword evidence="13" id="KW-0675">Receptor</keyword>
<comment type="similarity">
    <text evidence="8 9">Belongs to the TonB-dependent receptor family.</text>
</comment>
<evidence type="ECO:0000256" key="9">
    <source>
        <dbReference type="RuleBase" id="RU003357"/>
    </source>
</evidence>
<evidence type="ECO:0000259" key="12">
    <source>
        <dbReference type="Pfam" id="PF07715"/>
    </source>
</evidence>
<evidence type="ECO:0000256" key="6">
    <source>
        <dbReference type="ARBA" id="ARBA00023136"/>
    </source>
</evidence>
<keyword evidence="2 8" id="KW-0813">Transport</keyword>
<dbReference type="Pfam" id="PF00593">
    <property type="entry name" value="TonB_dep_Rec_b-barrel"/>
    <property type="match status" value="1"/>
</dbReference>
<dbReference type="Proteomes" id="UP000550401">
    <property type="component" value="Unassembled WGS sequence"/>
</dbReference>
<feature type="domain" description="TonB-dependent receptor-like beta-barrel" evidence="11">
    <location>
        <begin position="384"/>
        <end position="870"/>
    </location>
</feature>
<sequence>MKHTAFRRTALAAALLPLLAFAQDDTQVPAQTNQLEQITVTGSRIPRAQVEGPAPVITIKGSDIDAGGFRSVFDVLTQVTQNTGSVQGEDFGSTFTPAANVLNLRGLGPNHTLVLVNGHRVADYPIAYNGSVNAVDLANIPSVMIDRIEILSGSASAVYGSDAIAGVVNIVLKQQHEGLDVSVRVGGTQQGGGDNQRVQLIGGGSWGDLSGVFGLELTQREPIFYGDRRLTDSYTRYTTPDDVPAPILAIRDPVSRDYYDLPGAGCDALGQLLDGSLTSFQNPRYDGSYCSSDHYYSNRTIQTRKKLANGYASLHYALNDTTELFADALYGFSKIATTVRAPAWSSPAAFWNEATGRLETWTRVLTPEEIGGRERSARTFLQHATDFTFGARGTFGASDWHYEASANRSDYVSDQGISRFLANVDDFFLGPQTGTHEFEGDEYPSYNADPAQFLRAVTPEQFRSFSTYTRERDKAWTENVSFSVNGDLLQLPAGPLGFAGVVEVGRQGYRNTPDPRIDAGAIWHVTGAETDFGTRDRYAAGFELNVPIFSQLNATLAGRHDAYSYADKDISKNTYNLGLEYRPFESLLLRSTYATSFRAPDMNYLFARNTTGYIPSVTDDYQCRLSGQPYDSCDIFYNMNFAQSGSTELLPERGKSFTYGLVWSPGGGFDVSLDYYRIRIRDEVTNLDENQILATEADCLLGEAQDGTPIDRDSQICRDAIARVVRNPADAAVNPNQVTNLLLSPVNAATERTHGIDLAANYRIATDGYGKFQLHAGYTHVLGHDYQQFPGDPVRDYLNDLAYQSDWRTKVDASVGWSRGNWSATIDGTRWGRIPKNDYSGLRSAYTLFNGSVGYDIGDRAHVMLAVNNLRNSSPVDKSAGWPNYSAGWYDAYGRQWWLQFDYHFGAGKKGG</sequence>
<evidence type="ECO:0000256" key="8">
    <source>
        <dbReference type="PROSITE-ProRule" id="PRU01360"/>
    </source>
</evidence>
<dbReference type="InterPro" id="IPR012910">
    <property type="entry name" value="Plug_dom"/>
</dbReference>
<keyword evidence="10" id="KW-0732">Signal</keyword>
<dbReference type="InterPro" id="IPR036942">
    <property type="entry name" value="Beta-barrel_TonB_sf"/>
</dbReference>